<dbReference type="GO" id="GO:0008889">
    <property type="term" value="F:glycerophosphodiester phosphodiesterase activity"/>
    <property type="evidence" value="ECO:0007669"/>
    <property type="project" value="TreeGrafter"/>
</dbReference>
<feature type="transmembrane region" description="Helical" evidence="2">
    <location>
        <begin position="71"/>
        <end position="94"/>
    </location>
</feature>
<keyword evidence="1" id="KW-0378">Hydrolase</keyword>
<dbReference type="AlphaFoldDB" id="A0A4W5LE22"/>
<protein>
    <submittedName>
        <fullName evidence="3">Glycerophosphodiester phosphodiesterase domain containing 4a</fullName>
    </submittedName>
</protein>
<dbReference type="Ensembl" id="ENSHHUT00000024901.1">
    <property type="protein sequence ID" value="ENSHHUP00000023999.1"/>
    <property type="gene ID" value="ENSHHUG00000015051.1"/>
</dbReference>
<dbReference type="Proteomes" id="UP000314982">
    <property type="component" value="Unassembled WGS sequence"/>
</dbReference>
<feature type="transmembrane region" description="Helical" evidence="2">
    <location>
        <begin position="114"/>
        <end position="134"/>
    </location>
</feature>
<evidence type="ECO:0000256" key="2">
    <source>
        <dbReference type="SAM" id="Phobius"/>
    </source>
</evidence>
<evidence type="ECO:0000313" key="3">
    <source>
        <dbReference type="Ensembl" id="ENSHHUP00000023999.1"/>
    </source>
</evidence>
<reference evidence="4" key="1">
    <citation type="submission" date="2018-06" db="EMBL/GenBank/DDBJ databases">
        <title>Genome assembly of Danube salmon.</title>
        <authorList>
            <person name="Macqueen D.J."/>
            <person name="Gundappa M.K."/>
        </authorList>
    </citation>
    <scope>NUCLEOTIDE SEQUENCE [LARGE SCALE GENOMIC DNA]</scope>
</reference>
<proteinExistence type="predicted"/>
<keyword evidence="4" id="KW-1185">Reference proteome</keyword>
<dbReference type="GeneTree" id="ENSGT00940000156251"/>
<sequence>LPHLSLPFPSPLTLLSPPSLPLLSLLQVECGSVVFLVLTFLLSSLFLYFWSQAHNDYNDFDWFKFETLGFWFPWSLVLLVVAAALFTYISLLLVLAVCLLSEGQRLYLHWSHKMGIVVTMAFSVSATAVLSEVWSKEWKTLLLSLQVGQSSRHRPITSNDPSNNVKCVCSVVCIVMNLSLPPLLYPPPDWLGHSPLSSGGWGFIDDSPVLANCAALFSYEQER</sequence>
<reference evidence="3" key="2">
    <citation type="submission" date="2025-08" db="UniProtKB">
        <authorList>
            <consortium name="Ensembl"/>
        </authorList>
    </citation>
    <scope>IDENTIFICATION</scope>
</reference>
<keyword evidence="2" id="KW-0812">Transmembrane</keyword>
<dbReference type="GO" id="GO:0016020">
    <property type="term" value="C:membrane"/>
    <property type="evidence" value="ECO:0007669"/>
    <property type="project" value="TreeGrafter"/>
</dbReference>
<organism evidence="3 4">
    <name type="scientific">Hucho hucho</name>
    <name type="common">huchen</name>
    <dbReference type="NCBI Taxonomy" id="62062"/>
    <lineage>
        <taxon>Eukaryota</taxon>
        <taxon>Metazoa</taxon>
        <taxon>Chordata</taxon>
        <taxon>Craniata</taxon>
        <taxon>Vertebrata</taxon>
        <taxon>Euteleostomi</taxon>
        <taxon>Actinopterygii</taxon>
        <taxon>Neopterygii</taxon>
        <taxon>Teleostei</taxon>
        <taxon>Protacanthopterygii</taxon>
        <taxon>Salmoniformes</taxon>
        <taxon>Salmonidae</taxon>
        <taxon>Salmoninae</taxon>
        <taxon>Hucho</taxon>
    </lineage>
</organism>
<dbReference type="PANTHER" id="PTHR23344:SF13">
    <property type="entry name" value="GLYCEROPHOSPHODIESTER PHOSPHODIESTERASE DOMAIN-CONTAINING PROTEIN 4"/>
    <property type="match status" value="1"/>
</dbReference>
<reference evidence="3" key="3">
    <citation type="submission" date="2025-09" db="UniProtKB">
        <authorList>
            <consortium name="Ensembl"/>
        </authorList>
    </citation>
    <scope>IDENTIFICATION</scope>
</reference>
<keyword evidence="2" id="KW-1133">Transmembrane helix</keyword>
<keyword evidence="2" id="KW-0472">Membrane</keyword>
<feature type="transmembrane region" description="Helical" evidence="2">
    <location>
        <begin position="20"/>
        <end position="50"/>
    </location>
</feature>
<dbReference type="PANTHER" id="PTHR23344">
    <property type="entry name" value="GLYCEROPHOSPHORYL DIESTER PHOSPHODIESTERASE"/>
    <property type="match status" value="1"/>
</dbReference>
<evidence type="ECO:0000313" key="4">
    <source>
        <dbReference type="Proteomes" id="UP000314982"/>
    </source>
</evidence>
<accession>A0A4W5LE22</accession>
<evidence type="ECO:0000256" key="1">
    <source>
        <dbReference type="ARBA" id="ARBA00022801"/>
    </source>
</evidence>
<name>A0A4W5LE22_9TELE</name>